<proteinExistence type="predicted"/>
<dbReference type="RefSeq" id="WP_244865013.1">
    <property type="nucleotide sequence ID" value="NZ_BOVK01000014.1"/>
</dbReference>
<comment type="caution">
    <text evidence="1">The sequence shown here is derived from an EMBL/GenBank/DDBJ whole genome shotgun (WGS) entry which is preliminary data.</text>
</comment>
<evidence type="ECO:0000313" key="2">
    <source>
        <dbReference type="Proteomes" id="UP000677918"/>
    </source>
</evidence>
<protein>
    <submittedName>
        <fullName evidence="1">Uncharacterized protein</fullName>
    </submittedName>
</protein>
<name>A0A8J4GZU6_9BACL</name>
<reference evidence="1" key="1">
    <citation type="submission" date="2021-04" db="EMBL/GenBank/DDBJ databases">
        <title>Draft genome sequence of Xylanibacillus composti strain K13.</title>
        <authorList>
            <person name="Uke A."/>
            <person name="Chhe C."/>
            <person name="Baramee S."/>
            <person name="Kosugi A."/>
        </authorList>
    </citation>
    <scope>NUCLEOTIDE SEQUENCE</scope>
    <source>
        <strain evidence="1">K13</strain>
    </source>
</reference>
<organism evidence="1 2">
    <name type="scientific">Xylanibacillus composti</name>
    <dbReference type="NCBI Taxonomy" id="1572762"/>
    <lineage>
        <taxon>Bacteria</taxon>
        <taxon>Bacillati</taxon>
        <taxon>Bacillota</taxon>
        <taxon>Bacilli</taxon>
        <taxon>Bacillales</taxon>
        <taxon>Paenibacillaceae</taxon>
        <taxon>Xylanibacillus</taxon>
    </lineage>
</organism>
<gene>
    <name evidence="1" type="ORF">XYCOK13_10870</name>
</gene>
<keyword evidence="2" id="KW-1185">Reference proteome</keyword>
<dbReference type="Proteomes" id="UP000677918">
    <property type="component" value="Unassembled WGS sequence"/>
</dbReference>
<accession>A0A8J4GZU6</accession>
<evidence type="ECO:0000313" key="1">
    <source>
        <dbReference type="EMBL" id="GIQ68263.1"/>
    </source>
</evidence>
<dbReference type="EMBL" id="BOVK01000014">
    <property type="protein sequence ID" value="GIQ68263.1"/>
    <property type="molecule type" value="Genomic_DNA"/>
</dbReference>
<sequence>MTEFASFHTMNKIPGELLEERLETVKTLETSELEQYSIEKDRLTGEHYLLYAYVHRDAAPGMQEEVFHHLLPLESDDVLALVLGEQPYTYPDHWHRSFLRDGPDGCLVWFSPAGPASDEDQEFQRELLEGLAELKQKGGSEEDIRKLLDRLHRKQGD</sequence>
<dbReference type="AlphaFoldDB" id="A0A8J4GZU6"/>